<name>W9GEB4_9MICO</name>
<dbReference type="Proteomes" id="UP000019489">
    <property type="component" value="Unassembled WGS sequence"/>
</dbReference>
<comment type="similarity">
    <text evidence="1">Belongs to the sigma-70 factor family. ECF subfamily.</text>
</comment>
<dbReference type="GO" id="GO:0003677">
    <property type="term" value="F:DNA binding"/>
    <property type="evidence" value="ECO:0007669"/>
    <property type="project" value="UniProtKB-KW"/>
</dbReference>
<evidence type="ECO:0000313" key="9">
    <source>
        <dbReference type="Proteomes" id="UP000019489"/>
    </source>
</evidence>
<dbReference type="SUPFAM" id="SSF88946">
    <property type="entry name" value="Sigma2 domain of RNA polymerase sigma factors"/>
    <property type="match status" value="1"/>
</dbReference>
<feature type="domain" description="RNA polymerase sigma factor 70 region 4 type 2" evidence="7">
    <location>
        <begin position="110"/>
        <end position="161"/>
    </location>
</feature>
<dbReference type="InterPro" id="IPR013249">
    <property type="entry name" value="RNA_pol_sigma70_r4_t2"/>
</dbReference>
<accession>W9GEB4</accession>
<dbReference type="GO" id="GO:0016987">
    <property type="term" value="F:sigma factor activity"/>
    <property type="evidence" value="ECO:0007669"/>
    <property type="project" value="UniProtKB-KW"/>
</dbReference>
<keyword evidence="9" id="KW-1185">Reference proteome</keyword>
<dbReference type="InterPro" id="IPR039425">
    <property type="entry name" value="RNA_pol_sigma-70-like"/>
</dbReference>
<dbReference type="EMBL" id="AWSA01000004">
    <property type="protein sequence ID" value="EWT03168.1"/>
    <property type="molecule type" value="Genomic_DNA"/>
</dbReference>
<keyword evidence="5" id="KW-0804">Transcription</keyword>
<dbReference type="Gene3D" id="1.10.1740.10">
    <property type="match status" value="1"/>
</dbReference>
<reference evidence="8 9" key="1">
    <citation type="submission" date="2013-08" db="EMBL/GenBank/DDBJ databases">
        <title>Intrasporangium oryzae NRRL B-24470.</title>
        <authorList>
            <person name="Liu H."/>
            <person name="Wang G."/>
        </authorList>
    </citation>
    <scope>NUCLEOTIDE SEQUENCE [LARGE SCALE GENOMIC DNA]</scope>
    <source>
        <strain evidence="8 9">NRRL B-24470</strain>
    </source>
</reference>
<evidence type="ECO:0000313" key="8">
    <source>
        <dbReference type="EMBL" id="EWT03168.1"/>
    </source>
</evidence>
<comment type="caution">
    <text evidence="8">The sequence shown here is derived from an EMBL/GenBank/DDBJ whole genome shotgun (WGS) entry which is preliminary data.</text>
</comment>
<dbReference type="InterPro" id="IPR036388">
    <property type="entry name" value="WH-like_DNA-bd_sf"/>
</dbReference>
<dbReference type="OrthoDB" id="4184921at2"/>
<sequence>METMSDADQTARFTALAHDVATPLRRYLVRRVSAAAVDDVVAEVLLVLWRRLADVPPDDPLPWTYAVARGCVANARRAEQRHLRLVDRLGRLERRPALLAPEGQSDADAEVHAALAGLREVDREVVTLWAWEGLAPREIATVTGLTPNAVSIRLHRAKKALARELGKNAPLGGQVPDEGRRPR</sequence>
<dbReference type="Pfam" id="PF08281">
    <property type="entry name" value="Sigma70_r4_2"/>
    <property type="match status" value="1"/>
</dbReference>
<keyword evidence="2" id="KW-0805">Transcription regulation</keyword>
<dbReference type="PANTHER" id="PTHR43133">
    <property type="entry name" value="RNA POLYMERASE ECF-TYPE SIGMA FACTO"/>
    <property type="match status" value="1"/>
</dbReference>
<dbReference type="Gene3D" id="1.10.10.10">
    <property type="entry name" value="Winged helix-like DNA-binding domain superfamily/Winged helix DNA-binding domain"/>
    <property type="match status" value="1"/>
</dbReference>
<dbReference type="eggNOG" id="COG1595">
    <property type="taxonomic scope" value="Bacteria"/>
</dbReference>
<proteinExistence type="inferred from homology"/>
<evidence type="ECO:0000256" key="5">
    <source>
        <dbReference type="ARBA" id="ARBA00023163"/>
    </source>
</evidence>
<dbReference type="PANTHER" id="PTHR43133:SF8">
    <property type="entry name" value="RNA POLYMERASE SIGMA FACTOR HI_1459-RELATED"/>
    <property type="match status" value="1"/>
</dbReference>
<evidence type="ECO:0000256" key="3">
    <source>
        <dbReference type="ARBA" id="ARBA00023082"/>
    </source>
</evidence>
<evidence type="ECO:0000256" key="2">
    <source>
        <dbReference type="ARBA" id="ARBA00023015"/>
    </source>
</evidence>
<evidence type="ECO:0000259" key="6">
    <source>
        <dbReference type="Pfam" id="PF04542"/>
    </source>
</evidence>
<evidence type="ECO:0000259" key="7">
    <source>
        <dbReference type="Pfam" id="PF08281"/>
    </source>
</evidence>
<dbReference type="InterPro" id="IPR013325">
    <property type="entry name" value="RNA_pol_sigma_r2"/>
</dbReference>
<dbReference type="STRING" id="1386089.N865_01800"/>
<dbReference type="GO" id="GO:0006352">
    <property type="term" value="P:DNA-templated transcription initiation"/>
    <property type="evidence" value="ECO:0007669"/>
    <property type="project" value="InterPro"/>
</dbReference>
<dbReference type="AlphaFoldDB" id="W9GEB4"/>
<organism evidence="8 9">
    <name type="scientific">Intrasporangium oryzae NRRL B-24470</name>
    <dbReference type="NCBI Taxonomy" id="1386089"/>
    <lineage>
        <taxon>Bacteria</taxon>
        <taxon>Bacillati</taxon>
        <taxon>Actinomycetota</taxon>
        <taxon>Actinomycetes</taxon>
        <taxon>Micrococcales</taxon>
        <taxon>Intrasporangiaceae</taxon>
        <taxon>Intrasporangium</taxon>
    </lineage>
</organism>
<dbReference type="NCBIfam" id="TIGR02937">
    <property type="entry name" value="sigma70-ECF"/>
    <property type="match status" value="1"/>
</dbReference>
<dbReference type="Pfam" id="PF04542">
    <property type="entry name" value="Sigma70_r2"/>
    <property type="match status" value="1"/>
</dbReference>
<evidence type="ECO:0000256" key="4">
    <source>
        <dbReference type="ARBA" id="ARBA00023125"/>
    </source>
</evidence>
<dbReference type="InterPro" id="IPR013324">
    <property type="entry name" value="RNA_pol_sigma_r3/r4-like"/>
</dbReference>
<dbReference type="InterPro" id="IPR014284">
    <property type="entry name" value="RNA_pol_sigma-70_dom"/>
</dbReference>
<dbReference type="PATRIC" id="fig|1386089.3.peg.552"/>
<feature type="domain" description="RNA polymerase sigma-70 region 2" evidence="6">
    <location>
        <begin position="24"/>
        <end position="81"/>
    </location>
</feature>
<dbReference type="InterPro" id="IPR007627">
    <property type="entry name" value="RNA_pol_sigma70_r2"/>
</dbReference>
<gene>
    <name evidence="8" type="ORF">N865_01800</name>
</gene>
<dbReference type="SUPFAM" id="SSF88659">
    <property type="entry name" value="Sigma3 and sigma4 domains of RNA polymerase sigma factors"/>
    <property type="match status" value="1"/>
</dbReference>
<keyword evidence="4" id="KW-0238">DNA-binding</keyword>
<keyword evidence="3" id="KW-0731">Sigma factor</keyword>
<protein>
    <submittedName>
        <fullName evidence="8">Sigma-70 protein</fullName>
    </submittedName>
</protein>
<evidence type="ECO:0000256" key="1">
    <source>
        <dbReference type="ARBA" id="ARBA00010641"/>
    </source>
</evidence>